<accession>A0A443KPU6</accession>
<gene>
    <name evidence="1" type="ORF">D2T29_00500</name>
</gene>
<protein>
    <recommendedName>
        <fullName evidence="3">GNAT family N-acetyltransferase</fullName>
    </recommendedName>
</protein>
<evidence type="ECO:0008006" key="3">
    <source>
        <dbReference type="Google" id="ProtNLM"/>
    </source>
</evidence>
<evidence type="ECO:0000313" key="2">
    <source>
        <dbReference type="Proteomes" id="UP000284451"/>
    </source>
</evidence>
<sequence>MITVRPYEDYAAHAVLSRLDPADLLEAEVTRGRATSALELFADWRAMNSARMESWVLVTGAGEPFALLGLVHTGQAGVAAAALLARDHRRFRWALAQAAVLIRRRLPEYAAETGVRRVEARAWGGHPTACDLLFSIGFDAEAIMHGFGPDGRDAFVQYAWIAPHIAACPDTQLKGLSACAL</sequence>
<proteinExistence type="predicted"/>
<dbReference type="Proteomes" id="UP000284451">
    <property type="component" value="Unassembled WGS sequence"/>
</dbReference>
<dbReference type="RefSeq" id="WP_128230908.1">
    <property type="nucleotide sequence ID" value="NZ_SAUY01000001.1"/>
</dbReference>
<dbReference type="AlphaFoldDB" id="A0A443KPU6"/>
<name>A0A443KPU6_9RHOB</name>
<reference evidence="1 2" key="2">
    <citation type="submission" date="2019-01" db="EMBL/GenBank/DDBJ databases">
        <authorList>
            <person name="Li Y."/>
        </authorList>
    </citation>
    <scope>NUCLEOTIDE SEQUENCE [LARGE SCALE GENOMIC DNA]</scope>
    <source>
        <strain evidence="1 2">07D10-4-3</strain>
    </source>
</reference>
<comment type="caution">
    <text evidence="1">The sequence shown here is derived from an EMBL/GenBank/DDBJ whole genome shotgun (WGS) entry which is preliminary data.</text>
</comment>
<organism evidence="1 2">
    <name type="scientific">Paenirhodobacter populi</name>
    <dbReference type="NCBI Taxonomy" id="2306993"/>
    <lineage>
        <taxon>Bacteria</taxon>
        <taxon>Pseudomonadati</taxon>
        <taxon>Pseudomonadota</taxon>
        <taxon>Alphaproteobacteria</taxon>
        <taxon>Rhodobacterales</taxon>
        <taxon>Rhodobacter group</taxon>
        <taxon>Paenirhodobacter</taxon>
    </lineage>
</organism>
<evidence type="ECO:0000313" key="1">
    <source>
        <dbReference type="EMBL" id="RWR34991.1"/>
    </source>
</evidence>
<reference evidence="1 2" key="1">
    <citation type="submission" date="2019-01" db="EMBL/GenBank/DDBJ databases">
        <title>Sinorhodobacter populi sp. nov. isolated from the symptomatic bark tissue of Populus euramericana canker.</title>
        <authorList>
            <person name="Xu G."/>
        </authorList>
    </citation>
    <scope>NUCLEOTIDE SEQUENCE [LARGE SCALE GENOMIC DNA]</scope>
    <source>
        <strain evidence="1 2">07D10-4-3</strain>
    </source>
</reference>
<dbReference type="EMBL" id="SAUY01000001">
    <property type="protein sequence ID" value="RWR34991.1"/>
    <property type="molecule type" value="Genomic_DNA"/>
</dbReference>